<feature type="compositionally biased region" description="Acidic residues" evidence="1">
    <location>
        <begin position="224"/>
        <end position="236"/>
    </location>
</feature>
<dbReference type="NCBIfam" id="NF033635">
    <property type="entry name" value="SLATT_fungal"/>
    <property type="match status" value="1"/>
</dbReference>
<feature type="compositionally biased region" description="Pro residues" evidence="1">
    <location>
        <begin position="369"/>
        <end position="381"/>
    </location>
</feature>
<feature type="compositionally biased region" description="Low complexity" evidence="1">
    <location>
        <begin position="37"/>
        <end position="52"/>
    </location>
</feature>
<reference evidence="3 4" key="1">
    <citation type="journal article" date="2015" name="Sci. Rep.">
        <title>Chromosome-level genome map provides insights into diverse defense mechanisms in the medicinal fungus Ganoderma sinense.</title>
        <authorList>
            <person name="Zhu Y."/>
            <person name="Xu J."/>
            <person name="Sun C."/>
            <person name="Zhou S."/>
            <person name="Xu H."/>
            <person name="Nelson D.R."/>
            <person name="Qian J."/>
            <person name="Song J."/>
            <person name="Luo H."/>
            <person name="Xiang L."/>
            <person name="Li Y."/>
            <person name="Xu Z."/>
            <person name="Ji A."/>
            <person name="Wang L."/>
            <person name="Lu S."/>
            <person name="Hayward A."/>
            <person name="Sun W."/>
            <person name="Li X."/>
            <person name="Schwartz D.C."/>
            <person name="Wang Y."/>
            <person name="Chen S."/>
        </authorList>
    </citation>
    <scope>NUCLEOTIDE SEQUENCE [LARGE SCALE GENOMIC DNA]</scope>
    <source>
        <strain evidence="3 4">ZZ0214-1</strain>
    </source>
</reference>
<comment type="caution">
    <text evidence="3">The sequence shown here is derived from an EMBL/GenBank/DDBJ whole genome shotgun (WGS) entry which is preliminary data.</text>
</comment>
<dbReference type="AlphaFoldDB" id="A0A2G8SFS6"/>
<feature type="region of interest" description="Disordered" evidence="1">
    <location>
        <begin position="322"/>
        <end position="401"/>
    </location>
</feature>
<feature type="region of interest" description="Disordered" evidence="1">
    <location>
        <begin position="1"/>
        <end position="309"/>
    </location>
</feature>
<dbReference type="InterPro" id="IPR041622">
    <property type="entry name" value="SLATT_fungi"/>
</dbReference>
<feature type="compositionally biased region" description="Low complexity" evidence="1">
    <location>
        <begin position="67"/>
        <end position="82"/>
    </location>
</feature>
<evidence type="ECO:0000259" key="2">
    <source>
        <dbReference type="Pfam" id="PF18142"/>
    </source>
</evidence>
<feature type="compositionally biased region" description="Polar residues" evidence="1">
    <location>
        <begin position="15"/>
        <end position="24"/>
    </location>
</feature>
<accession>A0A2G8SFS6</accession>
<name>A0A2G8SFS6_9APHY</name>
<feature type="compositionally biased region" description="Polar residues" evidence="1">
    <location>
        <begin position="141"/>
        <end position="187"/>
    </location>
</feature>
<organism evidence="3 4">
    <name type="scientific">Ganoderma sinense ZZ0214-1</name>
    <dbReference type="NCBI Taxonomy" id="1077348"/>
    <lineage>
        <taxon>Eukaryota</taxon>
        <taxon>Fungi</taxon>
        <taxon>Dikarya</taxon>
        <taxon>Basidiomycota</taxon>
        <taxon>Agaricomycotina</taxon>
        <taxon>Agaricomycetes</taxon>
        <taxon>Polyporales</taxon>
        <taxon>Polyporaceae</taxon>
        <taxon>Ganoderma</taxon>
    </lineage>
</organism>
<feature type="compositionally biased region" description="Low complexity" evidence="1">
    <location>
        <begin position="338"/>
        <end position="351"/>
    </location>
</feature>
<feature type="compositionally biased region" description="Polar residues" evidence="1">
    <location>
        <begin position="263"/>
        <end position="280"/>
    </location>
</feature>
<dbReference type="OrthoDB" id="3245801at2759"/>
<evidence type="ECO:0000313" key="3">
    <source>
        <dbReference type="EMBL" id="PIL32603.1"/>
    </source>
</evidence>
<dbReference type="Proteomes" id="UP000230002">
    <property type="component" value="Unassembled WGS sequence"/>
</dbReference>
<gene>
    <name evidence="3" type="ORF">GSI_05306</name>
</gene>
<evidence type="ECO:0000313" key="4">
    <source>
        <dbReference type="Proteomes" id="UP000230002"/>
    </source>
</evidence>
<feature type="compositionally biased region" description="Polar residues" evidence="1">
    <location>
        <begin position="121"/>
        <end position="133"/>
    </location>
</feature>
<dbReference type="STRING" id="1077348.A0A2G8SFS6"/>
<dbReference type="Pfam" id="PF18142">
    <property type="entry name" value="SLATT_fungal"/>
    <property type="match status" value="1"/>
</dbReference>
<dbReference type="EMBL" id="AYKW01000010">
    <property type="protein sequence ID" value="PIL32603.1"/>
    <property type="molecule type" value="Genomic_DNA"/>
</dbReference>
<feature type="domain" description="SMODS and SLOG-associating 2TM effector" evidence="2">
    <location>
        <begin position="513"/>
        <end position="639"/>
    </location>
</feature>
<evidence type="ECO:0000256" key="1">
    <source>
        <dbReference type="SAM" id="MobiDB-lite"/>
    </source>
</evidence>
<protein>
    <recommendedName>
        <fullName evidence="2">SMODS and SLOG-associating 2TM effector domain-containing protein</fullName>
    </recommendedName>
</protein>
<proteinExistence type="predicted"/>
<keyword evidence="4" id="KW-1185">Reference proteome</keyword>
<sequence length="673" mass="68850">MSSDQQGITHPAVSPSASDETTTGVMRPASQPDHADTSSLTATAPPQPATSAHIAPSSSPHLENVESALQSQSTSSSVTAPSNQPAPSPLVPKIATESLPMSTPTSGYYGGGSGGDHHPEQFTSSPYPISPSSAHIPGSGVDTSPVQNTTPIPVLAQQTNTYSATVPTSESTPGPVTATSSLPSKSPNAPIVGSVHTQRDFHDSGPATAGSAVLGPSRRPTEQSIEESANEDEDDVGPSHGNILAQTQAHGYEHSFLPVAGPSGQTNAVTQTQSQRTASTPPHEHPSYVPPPARGPTVHTNVGDVGNAAGIGAGYTSGAGNGYNTPALGTRHGQRAQSSSPGRRTSSRTVSYTEPPLPSRAADRYPLPMTTPAPNTNPPVPSAVGAAKSLPMPPPAHHGNGSGDLVMSPQPDATAMHRSELDWAVPYMSGSHPAGHGNAMGMQGMPGGMGGANGTMPGSRHDSRRASAYTANGGGNGTPGAHRRSMSMAATLVTANGGEKCIADRLIPTLEAAERELISARRTARIHGWALNAAIGAQVVLGALTTGVAAATTGRSTSVATSILGGMSTLAASYLAKARGSGEPDASAKRAQDLESFIRDLQAFVLDHGHLTVGAGDGVQPEYGAMVARYRRRFEEIMGHALEGVEDTLKAEKQKEEMMTAVASRAKAEKSMV</sequence>